<feature type="compositionally biased region" description="Pro residues" evidence="3">
    <location>
        <begin position="137"/>
        <end position="164"/>
    </location>
</feature>
<reference evidence="4 5" key="1">
    <citation type="submission" date="2024-02" db="EMBL/GenBank/DDBJ databases">
        <authorList>
            <consortium name="ELIXIR-Norway"/>
            <consortium name="Elixir Norway"/>
        </authorList>
    </citation>
    <scope>NUCLEOTIDE SEQUENCE [LARGE SCALE GENOMIC DNA]</scope>
</reference>
<evidence type="ECO:0000313" key="5">
    <source>
        <dbReference type="Proteomes" id="UP001497444"/>
    </source>
</evidence>
<feature type="region of interest" description="Disordered" evidence="3">
    <location>
        <begin position="106"/>
        <end position="175"/>
    </location>
</feature>
<dbReference type="EMBL" id="OZ020097">
    <property type="protein sequence ID" value="CAK9267746.1"/>
    <property type="molecule type" value="Genomic_DNA"/>
</dbReference>
<organism evidence="4 5">
    <name type="scientific">Sphagnum jensenii</name>
    <dbReference type="NCBI Taxonomy" id="128206"/>
    <lineage>
        <taxon>Eukaryota</taxon>
        <taxon>Viridiplantae</taxon>
        <taxon>Streptophyta</taxon>
        <taxon>Embryophyta</taxon>
        <taxon>Bryophyta</taxon>
        <taxon>Sphagnophytina</taxon>
        <taxon>Sphagnopsida</taxon>
        <taxon>Sphagnales</taxon>
        <taxon>Sphagnaceae</taxon>
        <taxon>Sphagnum</taxon>
    </lineage>
</organism>
<dbReference type="InterPro" id="IPR040265">
    <property type="entry name" value="CHUP1/IPGA1-like"/>
</dbReference>
<accession>A0ABP0WPK9</accession>
<evidence type="ECO:0008006" key="6">
    <source>
        <dbReference type="Google" id="ProtNLM"/>
    </source>
</evidence>
<evidence type="ECO:0000256" key="3">
    <source>
        <dbReference type="SAM" id="MobiDB-lite"/>
    </source>
</evidence>
<evidence type="ECO:0000256" key="2">
    <source>
        <dbReference type="SAM" id="Coils"/>
    </source>
</evidence>
<evidence type="ECO:0000256" key="1">
    <source>
        <dbReference type="ARBA" id="ARBA00023054"/>
    </source>
</evidence>
<gene>
    <name evidence="4" type="ORF">CSSPJE1EN1_LOCUS13224</name>
</gene>
<evidence type="ECO:0000313" key="4">
    <source>
        <dbReference type="EMBL" id="CAK9267746.1"/>
    </source>
</evidence>
<protein>
    <recommendedName>
        <fullName evidence="6">Protein CHUP1, chloroplastic</fullName>
    </recommendedName>
</protein>
<dbReference type="PANTHER" id="PTHR31342">
    <property type="entry name" value="PROTEIN CHUP1, CHLOROPLASTIC"/>
    <property type="match status" value="1"/>
</dbReference>
<dbReference type="PANTHER" id="PTHR31342:SF7">
    <property type="entry name" value="PROTEIN CHUP1, CHLOROPLASTIC"/>
    <property type="match status" value="1"/>
</dbReference>
<sequence>MEAEQSAAELMKLKQKISVLEAKEDESIKRESLLEKKLQSLRDLEIEVVELRRTNKELQHHKRELNIKLNEVTSQPTHSSNVNQVLCEAVVIKRVETAKIAPAKVETRAKRIPKPPPRPSGLAPGEKQVSGKTGGMLPPPPPPPQSRSPPGAPSPPPPPPPPPLGSLKVQEQNKAKMQRVPEVVQFYQSLMKRAARKESLSATSGAAKNPEARSNMIGEIANRSTHLLAIKADVETQKEFVEALATEVRSAAFTNMEDVVAFVRWLDEELSFLVDERAVLKHFDWPEGKADALREAAFEYQDLEKLQQKVAVFEDKSELPCEVALSRMLAAQEKMEKSVYTLLRGRDMTTTRYKEYGIPTQWMLDSGLVGQIKLGAVRIARLYMKRAASELDLLSATSEKEPLLEFLLLQGVQFAFRVHQFAGGFDAESMAAFEALRNRAHLGNNPKT</sequence>
<keyword evidence="1 2" id="KW-0175">Coiled coil</keyword>
<proteinExistence type="predicted"/>
<name>A0ABP0WPK9_9BRYO</name>
<dbReference type="Proteomes" id="UP001497444">
    <property type="component" value="Chromosome 2"/>
</dbReference>
<keyword evidence="5" id="KW-1185">Reference proteome</keyword>
<feature type="coiled-coil region" evidence="2">
    <location>
        <begin position="3"/>
        <end position="75"/>
    </location>
</feature>